<proteinExistence type="predicted"/>
<comment type="caution">
    <text evidence="3">The sequence shown here is derived from an EMBL/GenBank/DDBJ whole genome shotgun (WGS) entry which is preliminary data.</text>
</comment>
<accession>Q4THQ7</accession>
<organism evidence="3">
    <name type="scientific">Tetraodon nigroviridis</name>
    <name type="common">Spotted green pufferfish</name>
    <name type="synonym">Chelonodon nigroviridis</name>
    <dbReference type="NCBI Taxonomy" id="99883"/>
    <lineage>
        <taxon>Eukaryota</taxon>
        <taxon>Metazoa</taxon>
        <taxon>Chordata</taxon>
        <taxon>Craniata</taxon>
        <taxon>Vertebrata</taxon>
        <taxon>Euteleostomi</taxon>
        <taxon>Actinopterygii</taxon>
        <taxon>Neopterygii</taxon>
        <taxon>Teleostei</taxon>
        <taxon>Neoteleostei</taxon>
        <taxon>Acanthomorphata</taxon>
        <taxon>Eupercaria</taxon>
        <taxon>Tetraodontiformes</taxon>
        <taxon>Tetradontoidea</taxon>
        <taxon>Tetraodontidae</taxon>
        <taxon>Tetraodon</taxon>
    </lineage>
</organism>
<evidence type="ECO:0000313" key="3">
    <source>
        <dbReference type="EMBL" id="CAF87575.1"/>
    </source>
</evidence>
<name>Q4THQ7_TETNG</name>
<dbReference type="EMBL" id="CAAE01002752">
    <property type="protein sequence ID" value="CAF87575.1"/>
    <property type="molecule type" value="Genomic_DNA"/>
</dbReference>
<dbReference type="PANTHER" id="PTHR14043">
    <property type="entry name" value="CCAAT DISPLACEMENT PROTEIN-RELATED"/>
    <property type="match status" value="1"/>
</dbReference>
<protein>
    <submittedName>
        <fullName evidence="3">(spotted green pufferfish) hypothetical protein</fullName>
    </submittedName>
</protein>
<dbReference type="KEGG" id="tng:GSTEN00000431G001"/>
<keyword evidence="1 2" id="KW-0175">Coiled coil</keyword>
<feature type="non-terminal residue" evidence="3">
    <location>
        <position position="1"/>
    </location>
</feature>
<dbReference type="OrthoDB" id="10257567at2759"/>
<dbReference type="PANTHER" id="PTHR14043:SF5">
    <property type="entry name" value="HOMEOBOX PROTEIN CUT-LIKE 2"/>
    <property type="match status" value="1"/>
</dbReference>
<reference evidence="3" key="1">
    <citation type="journal article" date="2004" name="Nature">
        <title>Genome duplication in the teleost fish Tetraodon nigroviridis reveals the early vertebrate proto-karyotype.</title>
        <authorList>
            <person name="Jaillon O."/>
            <person name="Aury J.-M."/>
            <person name="Brunet F."/>
            <person name="Petit J.-L."/>
            <person name="Stange-Thomann N."/>
            <person name="Mauceli E."/>
            <person name="Bouneau L."/>
            <person name="Fischer C."/>
            <person name="Ozouf-Costaz C."/>
            <person name="Bernot A."/>
            <person name="Nicaud S."/>
            <person name="Jaffe D."/>
            <person name="Fisher S."/>
            <person name="Lutfalla G."/>
            <person name="Dossat C."/>
            <person name="Segurens B."/>
            <person name="Dasilva C."/>
            <person name="Salanoubat M."/>
            <person name="Levy M."/>
            <person name="Boudet N."/>
            <person name="Castellano S."/>
            <person name="Anthouard V."/>
            <person name="Jubin C."/>
            <person name="Castelli V."/>
            <person name="Katinka M."/>
            <person name="Vacherie B."/>
            <person name="Biemont C."/>
            <person name="Skalli Z."/>
            <person name="Cattolico L."/>
            <person name="Poulain J."/>
            <person name="De Berardinis V."/>
            <person name="Cruaud C."/>
            <person name="Duprat S."/>
            <person name="Brottier P."/>
            <person name="Coutanceau J.-P."/>
            <person name="Gouzy J."/>
            <person name="Parra G."/>
            <person name="Lardier G."/>
            <person name="Chapple C."/>
            <person name="McKernan K.J."/>
            <person name="McEwan P."/>
            <person name="Bosak S."/>
            <person name="Kellis M."/>
            <person name="Volff J.-N."/>
            <person name="Guigo R."/>
            <person name="Zody M.C."/>
            <person name="Mesirov J."/>
            <person name="Lindblad-Toh K."/>
            <person name="Birren B."/>
            <person name="Nusbaum C."/>
            <person name="Kahn D."/>
            <person name="Robinson-Rechavi M."/>
            <person name="Laudet V."/>
            <person name="Schachter V."/>
            <person name="Quetier F."/>
            <person name="Saurin W."/>
            <person name="Scarpelli C."/>
            <person name="Wincker P."/>
            <person name="Lander E.S."/>
            <person name="Weissenbach J."/>
            <person name="Roest Crollius H."/>
        </authorList>
    </citation>
    <scope>NUCLEOTIDE SEQUENCE [LARGE SCALE GENOMIC DNA]</scope>
</reference>
<dbReference type="GO" id="GO:0000977">
    <property type="term" value="F:RNA polymerase II transcription regulatory region sequence-specific DNA binding"/>
    <property type="evidence" value="ECO:0007669"/>
    <property type="project" value="TreeGrafter"/>
</dbReference>
<evidence type="ECO:0000256" key="2">
    <source>
        <dbReference type="SAM" id="Coils"/>
    </source>
</evidence>
<dbReference type="GO" id="GO:0005634">
    <property type="term" value="C:nucleus"/>
    <property type="evidence" value="ECO:0007669"/>
    <property type="project" value="TreeGrafter"/>
</dbReference>
<gene>
    <name evidence="3" type="ORF">GSTENG00000431001</name>
</gene>
<feature type="coiled-coil region" evidence="2">
    <location>
        <begin position="27"/>
        <end position="72"/>
    </location>
</feature>
<sequence>PSQEKSEKAECTVSSLEAALLAKDREILRLLENIQRLQFTLQEIQEASANQILELERQLAYKTEAIERLEAKLQSQVDYEEIKTELSILKALRLSSATGSSSQESAKAAEALLLEKDTFLTSHKYLMDKAHVLHST</sequence>
<evidence type="ECO:0000256" key="1">
    <source>
        <dbReference type="ARBA" id="ARBA00023054"/>
    </source>
</evidence>
<reference evidence="3" key="2">
    <citation type="submission" date="2004-02" db="EMBL/GenBank/DDBJ databases">
        <authorList>
            <consortium name="Genoscope"/>
            <consortium name="Whitehead Institute Centre for Genome Research"/>
        </authorList>
    </citation>
    <scope>NUCLEOTIDE SEQUENCE</scope>
</reference>
<dbReference type="AlphaFoldDB" id="Q4THQ7"/>
<feature type="non-terminal residue" evidence="3">
    <location>
        <position position="136"/>
    </location>
</feature>
<dbReference type="GO" id="GO:0000981">
    <property type="term" value="F:DNA-binding transcription factor activity, RNA polymerase II-specific"/>
    <property type="evidence" value="ECO:0007669"/>
    <property type="project" value="TreeGrafter"/>
</dbReference>